<gene>
    <name evidence="1" type="ORF">GPZ80_27020</name>
</gene>
<keyword evidence="2" id="KW-1185">Reference proteome</keyword>
<organism evidence="1 2">
    <name type="scientific">Actinokineospora xionganensis</name>
    <dbReference type="NCBI Taxonomy" id="2684470"/>
    <lineage>
        <taxon>Bacteria</taxon>
        <taxon>Bacillati</taxon>
        <taxon>Actinomycetota</taxon>
        <taxon>Actinomycetes</taxon>
        <taxon>Pseudonocardiales</taxon>
        <taxon>Pseudonocardiaceae</taxon>
        <taxon>Actinokineospora</taxon>
    </lineage>
</organism>
<protein>
    <submittedName>
        <fullName evidence="1">Tat pathway signal sequence</fullName>
    </submittedName>
</protein>
<name>A0ABR7LE82_9PSEU</name>
<sequence>MPESGFDCDFQGRFAAVESYLRGRPGTVGIVVRDRVTGAAWRNGHAEDLTWTASTIKLAMVVDLYTRQRSGKLRLSAADHAAIDAMLHSSDDASATELWTRYSGRDHWAFNHGFPGYGLTSLRPQPGFGKVFPYWGFQKCTTTDLERLVSYVLTDLPDTERSAIVDRMRAVGPNQQWGVWAAGAAARPGVKAGWSDEEGGSVMNSIGFVGPQERYTVAIMNNLAGRGRQEDGRTTVSEVVRLLFDGRF</sequence>
<evidence type="ECO:0000313" key="1">
    <source>
        <dbReference type="EMBL" id="MBC6450818.1"/>
    </source>
</evidence>
<comment type="caution">
    <text evidence="1">The sequence shown here is derived from an EMBL/GenBank/DDBJ whole genome shotgun (WGS) entry which is preliminary data.</text>
</comment>
<accession>A0ABR7LE82</accession>
<reference evidence="1 2" key="1">
    <citation type="submission" date="2020-06" db="EMBL/GenBank/DDBJ databases">
        <title>Actinokineospora xiongansis sp. nov., isolated from soil of Baiyangdian.</title>
        <authorList>
            <person name="Zhang X."/>
        </authorList>
    </citation>
    <scope>NUCLEOTIDE SEQUENCE [LARGE SCALE GENOMIC DNA]</scope>
    <source>
        <strain evidence="1 2">HBU206404</strain>
    </source>
</reference>
<dbReference type="EMBL" id="JABVED010000020">
    <property type="protein sequence ID" value="MBC6450818.1"/>
    <property type="molecule type" value="Genomic_DNA"/>
</dbReference>
<dbReference type="Proteomes" id="UP000734823">
    <property type="component" value="Unassembled WGS sequence"/>
</dbReference>
<proteinExistence type="predicted"/>
<dbReference type="InterPro" id="IPR012338">
    <property type="entry name" value="Beta-lactam/transpept-like"/>
</dbReference>
<dbReference type="SUPFAM" id="SSF56601">
    <property type="entry name" value="beta-lactamase/transpeptidase-like"/>
    <property type="match status" value="1"/>
</dbReference>
<evidence type="ECO:0000313" key="2">
    <source>
        <dbReference type="Proteomes" id="UP000734823"/>
    </source>
</evidence>
<dbReference type="Gene3D" id="3.40.710.10">
    <property type="entry name" value="DD-peptidase/beta-lactamase superfamily"/>
    <property type="match status" value="1"/>
</dbReference>